<evidence type="ECO:0000256" key="11">
    <source>
        <dbReference type="PIRSR" id="PIRSR000238-2"/>
    </source>
</evidence>
<accession>A0A418Q5W6</accession>
<keyword evidence="3" id="KW-0285">Flavoprotein</keyword>
<dbReference type="PROSITE" id="PS00573">
    <property type="entry name" value="PYRIDINE_REDOX_2"/>
    <property type="match status" value="1"/>
</dbReference>
<evidence type="ECO:0000256" key="4">
    <source>
        <dbReference type="ARBA" id="ARBA00022827"/>
    </source>
</evidence>
<dbReference type="SUPFAM" id="SSF52833">
    <property type="entry name" value="Thioredoxin-like"/>
    <property type="match status" value="2"/>
</dbReference>
<keyword evidence="7 11" id="KW-1015">Disulfide bond</keyword>
<evidence type="ECO:0000259" key="14">
    <source>
        <dbReference type="Pfam" id="PF13192"/>
    </source>
</evidence>
<evidence type="ECO:0000256" key="10">
    <source>
        <dbReference type="PIRSR" id="PIRSR000238-1"/>
    </source>
</evidence>
<feature type="disulfide bond" description="Redox-active" evidence="11">
    <location>
        <begin position="353"/>
        <end position="356"/>
    </location>
</feature>
<dbReference type="CDD" id="cd03026">
    <property type="entry name" value="AhpF_NTD_C"/>
    <property type="match status" value="1"/>
</dbReference>
<evidence type="ECO:0000256" key="7">
    <source>
        <dbReference type="ARBA" id="ARBA00023157"/>
    </source>
</evidence>
<comment type="caution">
    <text evidence="15">The sequence shown here is derived from an EMBL/GenBank/DDBJ whole genome shotgun (WGS) entry which is preliminary data.</text>
</comment>
<keyword evidence="5" id="KW-0560">Oxidoreductase</keyword>
<comment type="similarity">
    <text evidence="1">Belongs to the class-II pyridine nucleotide-disulfide oxidoreductase family.</text>
</comment>
<dbReference type="GO" id="GO:0102039">
    <property type="term" value="F:NADH-dependent peroxiredoxin activity"/>
    <property type="evidence" value="ECO:0007669"/>
    <property type="project" value="InterPro"/>
</dbReference>
<evidence type="ECO:0000256" key="2">
    <source>
        <dbReference type="ARBA" id="ARBA00011738"/>
    </source>
</evidence>
<feature type="binding site" evidence="10">
    <location>
        <begin position="365"/>
        <end position="379"/>
    </location>
    <ligand>
        <name>NAD(+)</name>
        <dbReference type="ChEBI" id="CHEBI:57540"/>
    </ligand>
</feature>
<dbReference type="PRINTS" id="PR00368">
    <property type="entry name" value="FADPNR"/>
</dbReference>
<dbReference type="Gene3D" id="3.50.50.60">
    <property type="entry name" value="FAD/NAD(P)-binding domain"/>
    <property type="match status" value="2"/>
</dbReference>
<dbReference type="InterPro" id="IPR044141">
    <property type="entry name" value="AhpF_NTD_C"/>
</dbReference>
<dbReference type="Pfam" id="PF13192">
    <property type="entry name" value="Thioredoxin_3"/>
    <property type="match status" value="1"/>
</dbReference>
<dbReference type="PROSITE" id="PS51354">
    <property type="entry name" value="GLUTAREDOXIN_2"/>
    <property type="match status" value="1"/>
</dbReference>
<evidence type="ECO:0000256" key="1">
    <source>
        <dbReference type="ARBA" id="ARBA00009333"/>
    </source>
</evidence>
<keyword evidence="6 10" id="KW-0520">NAD</keyword>
<dbReference type="CDD" id="cd02974">
    <property type="entry name" value="AhpF_NTD_N"/>
    <property type="match status" value="1"/>
</dbReference>
<feature type="binding site" evidence="10">
    <location>
        <begin position="487"/>
        <end position="497"/>
    </location>
    <ligand>
        <name>FAD</name>
        <dbReference type="ChEBI" id="CHEBI:57692"/>
    </ligand>
</feature>
<dbReference type="PIRSF" id="PIRSF000238">
    <property type="entry name" value="AhpF"/>
    <property type="match status" value="1"/>
</dbReference>
<dbReference type="AlphaFoldDB" id="A0A418Q5W6"/>
<dbReference type="Proteomes" id="UP000285278">
    <property type="component" value="Unassembled WGS sequence"/>
</dbReference>
<dbReference type="InterPro" id="IPR012336">
    <property type="entry name" value="Thioredoxin-like_fold"/>
</dbReference>
<keyword evidence="16" id="KW-1185">Reference proteome</keyword>
<name>A0A418Q5W6_9CORY</name>
<comment type="cofactor">
    <cofactor evidence="10">
        <name>FAD</name>
        <dbReference type="ChEBI" id="CHEBI:57692"/>
    </cofactor>
    <text evidence="10">Binds 1 FAD per subunit.</text>
</comment>
<proteinExistence type="inferred from homology"/>
<comment type="subunit">
    <text evidence="2">Homodimer.</text>
</comment>
<dbReference type="PRINTS" id="PR00469">
    <property type="entry name" value="PNDRDTASEII"/>
</dbReference>
<gene>
    <name evidence="15" type="ORF">D3M95_08355</name>
</gene>
<evidence type="ECO:0000313" key="16">
    <source>
        <dbReference type="Proteomes" id="UP000285278"/>
    </source>
</evidence>
<dbReference type="OrthoDB" id="9806179at2"/>
<keyword evidence="10" id="KW-0521">NADP</keyword>
<dbReference type="NCBIfam" id="TIGR03140">
    <property type="entry name" value="AhpF"/>
    <property type="match status" value="1"/>
</dbReference>
<organism evidence="15 16">
    <name type="scientific">Corynebacterium falsenii</name>
    <dbReference type="NCBI Taxonomy" id="108486"/>
    <lineage>
        <taxon>Bacteria</taxon>
        <taxon>Bacillati</taxon>
        <taxon>Actinomycetota</taxon>
        <taxon>Actinomycetes</taxon>
        <taxon>Mycobacteriales</taxon>
        <taxon>Corynebacteriaceae</taxon>
        <taxon>Corynebacterium</taxon>
    </lineage>
</organism>
<dbReference type="GO" id="GO:0050660">
    <property type="term" value="F:flavin adenine dinucleotide binding"/>
    <property type="evidence" value="ECO:0007669"/>
    <property type="project" value="InterPro"/>
</dbReference>
<feature type="domain" description="FAD/NAD(P)-binding" evidence="13">
    <location>
        <begin position="221"/>
        <end position="512"/>
    </location>
</feature>
<dbReference type="InterPro" id="IPR036188">
    <property type="entry name" value="FAD/NAD-bd_sf"/>
</dbReference>
<sequence>MAKQLLDDNLKKQLGSLVPRITEDIELVYSLDDRDASANLEKLLQDIAELSDKITARQDDDAHDRKPAFTIVRSNDENIAVTFAGIPMGHEFSSLVLALLQVGGNPIKEDQDVIDQVKGLAADGKDLEFTTYMSLSCQNCPTVVQALNTMSVLNPHIKHTAVEGSLFQDEVNDNGIQAVPTVYLNGEEFTSGRTSIEDFVRMLDSGAAAREAAKLNEKGEFDVLVVGQGPAGATAAIYDARKGLNVGLVGERFGGQVLDTMAIENFISQKYTEGPKLAAALEEHVNDYEVDVMKAQSATGFTPAANPGEAHTVHFGDEASLKARQVVIATGANWRLMNVPGESEYRNKGVTFCPHCDGPLFKGKDIAVIGGGNSGVEAAIDLAGIVKHVTVLEFGEQCRADDVLMDKLNSLDNVDVITSAATTEIVGDDKGVTGLKYTDRTNDESKSLELSGVFVQIGLVPNTQWLKDSGIELNKMGEIVIDSHNATNIPGVFAAGDCTAIPFKQIVVAEGAGATAGLSAWEYSVTGPAPVEAPAQ</sequence>
<reference evidence="15 16" key="1">
    <citation type="submission" date="2018-09" db="EMBL/GenBank/DDBJ databases">
        <title>Optimization and identification of Corynebacterium falsenii FN1-14 from fish paste.</title>
        <authorList>
            <person name="Daroonpunt R."/>
            <person name="Tanasupawat S."/>
        </authorList>
    </citation>
    <scope>NUCLEOTIDE SEQUENCE [LARGE SCALE GENOMIC DNA]</scope>
    <source>
        <strain evidence="15 16">FN1-14</strain>
    </source>
</reference>
<evidence type="ECO:0000256" key="5">
    <source>
        <dbReference type="ARBA" id="ARBA00023002"/>
    </source>
</evidence>
<dbReference type="SUPFAM" id="SSF51905">
    <property type="entry name" value="FAD/NAD(P)-binding domain"/>
    <property type="match status" value="1"/>
</dbReference>
<dbReference type="GO" id="GO:0000302">
    <property type="term" value="P:response to reactive oxygen species"/>
    <property type="evidence" value="ECO:0007669"/>
    <property type="project" value="InterPro"/>
</dbReference>
<dbReference type="GO" id="GO:0004791">
    <property type="term" value="F:thioredoxin-disulfide reductase (NADPH) activity"/>
    <property type="evidence" value="ECO:0007669"/>
    <property type="project" value="UniProtKB-EC"/>
</dbReference>
<evidence type="ECO:0000256" key="3">
    <source>
        <dbReference type="ARBA" id="ARBA00022630"/>
    </source>
</evidence>
<evidence type="ECO:0000256" key="8">
    <source>
        <dbReference type="ARBA" id="ARBA00023284"/>
    </source>
</evidence>
<dbReference type="InterPro" id="IPR044142">
    <property type="entry name" value="AhpF_NTD_N"/>
</dbReference>
<dbReference type="Gene3D" id="3.40.30.80">
    <property type="match status" value="1"/>
</dbReference>
<evidence type="ECO:0000256" key="12">
    <source>
        <dbReference type="SAM" id="Coils"/>
    </source>
</evidence>
<evidence type="ECO:0000256" key="9">
    <source>
        <dbReference type="ARBA" id="ARBA00048132"/>
    </source>
</evidence>
<dbReference type="InterPro" id="IPR012081">
    <property type="entry name" value="Alkyl_hydroperoxide_Rdtase_suF"/>
</dbReference>
<dbReference type="PANTHER" id="PTHR48105">
    <property type="entry name" value="THIOREDOXIN REDUCTASE 1-RELATED-RELATED"/>
    <property type="match status" value="1"/>
</dbReference>
<dbReference type="InterPro" id="IPR036249">
    <property type="entry name" value="Thioredoxin-like_sf"/>
</dbReference>
<dbReference type="STRING" id="1451189.CFAL_00950"/>
<dbReference type="InterPro" id="IPR050097">
    <property type="entry name" value="Ferredoxin-NADP_redctase_2"/>
</dbReference>
<feature type="coiled-coil region" evidence="12">
    <location>
        <begin position="33"/>
        <end position="60"/>
    </location>
</feature>
<dbReference type="InterPro" id="IPR008255">
    <property type="entry name" value="Pyr_nucl-diS_OxRdtase_2_AS"/>
</dbReference>
<comment type="catalytic activity">
    <reaction evidence="9">
        <text>[thioredoxin]-dithiol + NADP(+) = [thioredoxin]-disulfide + NADPH + H(+)</text>
        <dbReference type="Rhea" id="RHEA:20345"/>
        <dbReference type="Rhea" id="RHEA-COMP:10698"/>
        <dbReference type="Rhea" id="RHEA-COMP:10700"/>
        <dbReference type="ChEBI" id="CHEBI:15378"/>
        <dbReference type="ChEBI" id="CHEBI:29950"/>
        <dbReference type="ChEBI" id="CHEBI:50058"/>
        <dbReference type="ChEBI" id="CHEBI:57783"/>
        <dbReference type="ChEBI" id="CHEBI:58349"/>
        <dbReference type="EC" id="1.8.1.9"/>
    </reaction>
</comment>
<evidence type="ECO:0000256" key="6">
    <source>
        <dbReference type="ARBA" id="ARBA00023027"/>
    </source>
</evidence>
<feature type="domain" description="Thioredoxin-like fold" evidence="14">
    <location>
        <begin position="133"/>
        <end position="202"/>
    </location>
</feature>
<dbReference type="RefSeq" id="WP_119665012.1">
    <property type="nucleotide sequence ID" value="NZ_CP083647.1"/>
</dbReference>
<protein>
    <submittedName>
        <fullName evidence="15">Alkyl hydroperoxide reductase subunit F</fullName>
    </submittedName>
</protein>
<dbReference type="GO" id="GO:0032991">
    <property type="term" value="C:protein-containing complex"/>
    <property type="evidence" value="ECO:0007669"/>
    <property type="project" value="UniProtKB-ARBA"/>
</dbReference>
<dbReference type="EMBL" id="QXJK01000009">
    <property type="protein sequence ID" value="RIX34107.1"/>
    <property type="molecule type" value="Genomic_DNA"/>
</dbReference>
<keyword evidence="4 10" id="KW-0274">FAD</keyword>
<evidence type="ECO:0000259" key="13">
    <source>
        <dbReference type="Pfam" id="PF07992"/>
    </source>
</evidence>
<keyword evidence="12" id="KW-0175">Coiled coil</keyword>
<dbReference type="GO" id="GO:0051287">
    <property type="term" value="F:NAD binding"/>
    <property type="evidence" value="ECO:0007669"/>
    <property type="project" value="InterPro"/>
</dbReference>
<dbReference type="Pfam" id="PF07992">
    <property type="entry name" value="Pyr_redox_2"/>
    <property type="match status" value="1"/>
</dbReference>
<evidence type="ECO:0000313" key="15">
    <source>
        <dbReference type="EMBL" id="RIX34107.1"/>
    </source>
</evidence>
<dbReference type="FunFam" id="3.50.50.60:FF:000007">
    <property type="entry name" value="Alkyl hydroperoxide reductase, F subunit"/>
    <property type="match status" value="1"/>
</dbReference>
<dbReference type="InterPro" id="IPR023753">
    <property type="entry name" value="FAD/NAD-binding_dom"/>
</dbReference>
<dbReference type="GO" id="GO:0005829">
    <property type="term" value="C:cytosol"/>
    <property type="evidence" value="ECO:0007669"/>
    <property type="project" value="UniProtKB-ARBA"/>
</dbReference>
<keyword evidence="8 11" id="KW-0676">Redox-active center</keyword>
<feature type="binding site" evidence="10">
    <location>
        <begin position="222"/>
        <end position="237"/>
    </location>
    <ligand>
        <name>FAD</name>
        <dbReference type="ChEBI" id="CHEBI:57692"/>
    </ligand>
</feature>